<dbReference type="Proteomes" id="UP000238479">
    <property type="component" value="Chromosome 1"/>
</dbReference>
<organism evidence="1 2">
    <name type="scientific">Rosa chinensis</name>
    <name type="common">China rose</name>
    <dbReference type="NCBI Taxonomy" id="74649"/>
    <lineage>
        <taxon>Eukaryota</taxon>
        <taxon>Viridiplantae</taxon>
        <taxon>Streptophyta</taxon>
        <taxon>Embryophyta</taxon>
        <taxon>Tracheophyta</taxon>
        <taxon>Spermatophyta</taxon>
        <taxon>Magnoliopsida</taxon>
        <taxon>eudicotyledons</taxon>
        <taxon>Gunneridae</taxon>
        <taxon>Pentapetalae</taxon>
        <taxon>rosids</taxon>
        <taxon>fabids</taxon>
        <taxon>Rosales</taxon>
        <taxon>Rosaceae</taxon>
        <taxon>Rosoideae</taxon>
        <taxon>Rosoideae incertae sedis</taxon>
        <taxon>Rosa</taxon>
    </lineage>
</organism>
<protein>
    <submittedName>
        <fullName evidence="1">Uncharacterized protein</fullName>
    </submittedName>
</protein>
<sequence length="69" mass="7859">MHFEIHNQKLRMHIYLADCKVAQMTWHVSILLVVCPLSSGKINNSILLPINVTADHYLLFDFPTPGILS</sequence>
<comment type="caution">
    <text evidence="1">The sequence shown here is derived from an EMBL/GenBank/DDBJ whole genome shotgun (WGS) entry which is preliminary data.</text>
</comment>
<proteinExistence type="predicted"/>
<keyword evidence="2" id="KW-1185">Reference proteome</keyword>
<dbReference type="AlphaFoldDB" id="A0A2P6S9U8"/>
<dbReference type="Gramene" id="PRQ55470">
    <property type="protein sequence ID" value="PRQ55470"/>
    <property type="gene ID" value="RchiOBHm_Chr1g0324901"/>
</dbReference>
<evidence type="ECO:0000313" key="1">
    <source>
        <dbReference type="EMBL" id="PRQ55470.1"/>
    </source>
</evidence>
<evidence type="ECO:0000313" key="2">
    <source>
        <dbReference type="Proteomes" id="UP000238479"/>
    </source>
</evidence>
<reference evidence="1 2" key="1">
    <citation type="journal article" date="2018" name="Nat. Genet.">
        <title>The Rosa genome provides new insights in the design of modern roses.</title>
        <authorList>
            <person name="Bendahmane M."/>
        </authorList>
    </citation>
    <scope>NUCLEOTIDE SEQUENCE [LARGE SCALE GENOMIC DNA]</scope>
    <source>
        <strain evidence="2">cv. Old Blush</strain>
    </source>
</reference>
<gene>
    <name evidence="1" type="ORF">RchiOBHm_Chr1g0324901</name>
</gene>
<name>A0A2P6S9U8_ROSCH</name>
<accession>A0A2P6S9U8</accession>
<dbReference type="EMBL" id="PDCK01000039">
    <property type="protein sequence ID" value="PRQ55470.1"/>
    <property type="molecule type" value="Genomic_DNA"/>
</dbReference>